<dbReference type="PROSITE" id="PS51074">
    <property type="entry name" value="DPH_MB"/>
    <property type="match status" value="1"/>
</dbReference>
<comment type="similarity">
    <text evidence="1">Belongs to the DPH4 family.</text>
</comment>
<keyword evidence="8" id="KW-1185">Reference proteome</keyword>
<keyword evidence="4" id="KW-0408">Iron</keyword>
<evidence type="ECO:0000256" key="3">
    <source>
        <dbReference type="ARBA" id="ARBA00022833"/>
    </source>
</evidence>
<proteinExistence type="inferred from homology"/>
<reference evidence="7 8" key="1">
    <citation type="submission" date="2023-02" db="EMBL/GenBank/DDBJ databases">
        <title>LHISI_Scaffold_Assembly.</title>
        <authorList>
            <person name="Stuart O.P."/>
            <person name="Cleave R."/>
            <person name="Magrath M.J.L."/>
            <person name="Mikheyev A.S."/>
        </authorList>
    </citation>
    <scope>NUCLEOTIDE SEQUENCE [LARGE SCALE GENOMIC DNA]</scope>
    <source>
        <strain evidence="7">Daus_M_001</strain>
        <tissue evidence="7">Leg muscle</tissue>
    </source>
</reference>
<sequence length="135" mass="15393">MGDFYSVLGCKKDASYEEIKKKYQELVLKCHPDKQNAHTNVDVVDVNEAWKTLRDPESRAKYNSSLLHSYCAAHRLLFAAVDISELRWCADKQLFSYDCKCGGSYTIYQDMLSSCEVIVNCDECSLCIEVKTPKS</sequence>
<keyword evidence="3" id="KW-0862">Zinc</keyword>
<gene>
    <name evidence="7" type="ORF">PR048_000317</name>
</gene>
<dbReference type="InterPro" id="IPR036671">
    <property type="entry name" value="DPH_MB_sf"/>
</dbReference>
<evidence type="ECO:0000313" key="7">
    <source>
        <dbReference type="EMBL" id="KAJ8895008.1"/>
    </source>
</evidence>
<evidence type="ECO:0000256" key="1">
    <source>
        <dbReference type="ARBA" id="ARBA00006169"/>
    </source>
</evidence>
<dbReference type="SUPFAM" id="SSF144217">
    <property type="entry name" value="CSL zinc finger"/>
    <property type="match status" value="1"/>
</dbReference>
<evidence type="ECO:0000259" key="5">
    <source>
        <dbReference type="PROSITE" id="PS50076"/>
    </source>
</evidence>
<dbReference type="PANTHER" id="PTHR45255:SF1">
    <property type="entry name" value="DNAJ HOMOLOG SUBFAMILY C MEMBER 24"/>
    <property type="match status" value="1"/>
</dbReference>
<dbReference type="Proteomes" id="UP001159363">
    <property type="component" value="Chromosome 1"/>
</dbReference>
<accession>A0ABQ9IEA5</accession>
<organism evidence="7 8">
    <name type="scientific">Dryococelus australis</name>
    <dbReference type="NCBI Taxonomy" id="614101"/>
    <lineage>
        <taxon>Eukaryota</taxon>
        <taxon>Metazoa</taxon>
        <taxon>Ecdysozoa</taxon>
        <taxon>Arthropoda</taxon>
        <taxon>Hexapoda</taxon>
        <taxon>Insecta</taxon>
        <taxon>Pterygota</taxon>
        <taxon>Neoptera</taxon>
        <taxon>Polyneoptera</taxon>
        <taxon>Phasmatodea</taxon>
        <taxon>Verophasmatodea</taxon>
        <taxon>Anareolatae</taxon>
        <taxon>Phasmatidae</taxon>
        <taxon>Eurycanthinae</taxon>
        <taxon>Dryococelus</taxon>
    </lineage>
</organism>
<dbReference type="CDD" id="cd06257">
    <property type="entry name" value="DnaJ"/>
    <property type="match status" value="1"/>
</dbReference>
<dbReference type="Gene3D" id="3.10.660.10">
    <property type="entry name" value="DPH Zinc finger"/>
    <property type="match status" value="1"/>
</dbReference>
<comment type="caution">
    <text evidence="7">The sequence shown here is derived from an EMBL/GenBank/DDBJ whole genome shotgun (WGS) entry which is preliminary data.</text>
</comment>
<dbReference type="InterPro" id="IPR001623">
    <property type="entry name" value="DnaJ_domain"/>
</dbReference>
<feature type="domain" description="J" evidence="5">
    <location>
        <begin position="3"/>
        <end position="66"/>
    </location>
</feature>
<dbReference type="EMBL" id="JARBHB010000001">
    <property type="protein sequence ID" value="KAJ8895008.1"/>
    <property type="molecule type" value="Genomic_DNA"/>
</dbReference>
<dbReference type="PRINTS" id="PR00625">
    <property type="entry name" value="JDOMAIN"/>
</dbReference>
<evidence type="ECO:0000259" key="6">
    <source>
        <dbReference type="PROSITE" id="PS51074"/>
    </source>
</evidence>
<dbReference type="InterPro" id="IPR007872">
    <property type="entry name" value="DPH_MB_dom"/>
</dbReference>
<evidence type="ECO:0000256" key="4">
    <source>
        <dbReference type="ARBA" id="ARBA00023004"/>
    </source>
</evidence>
<keyword evidence="2" id="KW-0479">Metal-binding</keyword>
<dbReference type="Pfam" id="PF00226">
    <property type="entry name" value="DnaJ"/>
    <property type="match status" value="1"/>
</dbReference>
<protein>
    <submittedName>
        <fullName evidence="7">Uncharacterized protein</fullName>
    </submittedName>
</protein>
<dbReference type="SUPFAM" id="SSF46565">
    <property type="entry name" value="Chaperone J-domain"/>
    <property type="match status" value="1"/>
</dbReference>
<dbReference type="SMART" id="SM00271">
    <property type="entry name" value="DnaJ"/>
    <property type="match status" value="1"/>
</dbReference>
<evidence type="ECO:0000313" key="8">
    <source>
        <dbReference type="Proteomes" id="UP001159363"/>
    </source>
</evidence>
<dbReference type="Gene3D" id="1.10.287.110">
    <property type="entry name" value="DnaJ domain"/>
    <property type="match status" value="1"/>
</dbReference>
<evidence type="ECO:0000256" key="2">
    <source>
        <dbReference type="ARBA" id="ARBA00022723"/>
    </source>
</evidence>
<dbReference type="PANTHER" id="PTHR45255">
    <property type="entry name" value="DNAJ HOMOLOG SUBFAMILY C MEMBER 24"/>
    <property type="match status" value="1"/>
</dbReference>
<name>A0ABQ9IEA5_9NEOP</name>
<dbReference type="InterPro" id="IPR036869">
    <property type="entry name" value="J_dom_sf"/>
</dbReference>
<feature type="domain" description="DPH-type MB" evidence="6">
    <location>
        <begin position="77"/>
        <end position="133"/>
    </location>
</feature>
<dbReference type="PROSITE" id="PS50076">
    <property type="entry name" value="DNAJ_2"/>
    <property type="match status" value="1"/>
</dbReference>
<dbReference type="Pfam" id="PF05207">
    <property type="entry name" value="Zn_ribbon_CSL"/>
    <property type="match status" value="1"/>
</dbReference>